<evidence type="ECO:0000313" key="3">
    <source>
        <dbReference type="Proteomes" id="UP000288024"/>
    </source>
</evidence>
<gene>
    <name evidence="2" type="ORF">EM808_11375</name>
</gene>
<feature type="transmembrane region" description="Helical" evidence="1">
    <location>
        <begin position="276"/>
        <end position="294"/>
    </location>
</feature>
<keyword evidence="1" id="KW-0472">Membrane</keyword>
<accession>A0A3S2TUY8</accession>
<feature type="transmembrane region" description="Helical" evidence="1">
    <location>
        <begin position="163"/>
        <end position="186"/>
    </location>
</feature>
<organism evidence="2 3">
    <name type="scientific">Niallia taxi</name>
    <dbReference type="NCBI Taxonomy" id="2499688"/>
    <lineage>
        <taxon>Bacteria</taxon>
        <taxon>Bacillati</taxon>
        <taxon>Bacillota</taxon>
        <taxon>Bacilli</taxon>
        <taxon>Bacillales</taxon>
        <taxon>Bacillaceae</taxon>
        <taxon>Niallia</taxon>
    </lineage>
</organism>
<feature type="transmembrane region" description="Helical" evidence="1">
    <location>
        <begin position="300"/>
        <end position="318"/>
    </location>
</feature>
<dbReference type="EMBL" id="RZTZ01000003">
    <property type="protein sequence ID" value="RVT63847.1"/>
    <property type="molecule type" value="Genomic_DNA"/>
</dbReference>
<feature type="transmembrane region" description="Helical" evidence="1">
    <location>
        <begin position="93"/>
        <end position="112"/>
    </location>
</feature>
<feature type="transmembrane region" description="Helical" evidence="1">
    <location>
        <begin position="247"/>
        <end position="264"/>
    </location>
</feature>
<dbReference type="Pfam" id="PF14897">
    <property type="entry name" value="EpsG"/>
    <property type="match status" value="1"/>
</dbReference>
<feature type="transmembrane region" description="Helical" evidence="1">
    <location>
        <begin position="327"/>
        <end position="345"/>
    </location>
</feature>
<feature type="transmembrane region" description="Helical" evidence="1">
    <location>
        <begin position="139"/>
        <end position="156"/>
    </location>
</feature>
<feature type="transmembrane region" description="Helical" evidence="1">
    <location>
        <begin position="35"/>
        <end position="54"/>
    </location>
</feature>
<dbReference type="InterPro" id="IPR049458">
    <property type="entry name" value="EpsG-like"/>
</dbReference>
<proteinExistence type="predicted"/>
<evidence type="ECO:0000313" key="2">
    <source>
        <dbReference type="EMBL" id="RVT63847.1"/>
    </source>
</evidence>
<dbReference type="Proteomes" id="UP000288024">
    <property type="component" value="Unassembled WGS sequence"/>
</dbReference>
<feature type="transmembrane region" description="Helical" evidence="1">
    <location>
        <begin position="192"/>
        <end position="211"/>
    </location>
</feature>
<feature type="transmembrane region" description="Helical" evidence="1">
    <location>
        <begin position="6"/>
        <end position="23"/>
    </location>
</feature>
<dbReference type="AlphaFoldDB" id="A0A3S2TUY8"/>
<keyword evidence="3" id="KW-1185">Reference proteome</keyword>
<dbReference type="RefSeq" id="WP_127738323.1">
    <property type="nucleotide sequence ID" value="NZ_RZTZ01000003.1"/>
</dbReference>
<protein>
    <submittedName>
        <fullName evidence="2">EpsG family protein</fullName>
    </submittedName>
</protein>
<keyword evidence="1" id="KW-0812">Transmembrane</keyword>
<comment type="caution">
    <text evidence="2">The sequence shown here is derived from an EMBL/GenBank/DDBJ whole genome shotgun (WGS) entry which is preliminary data.</text>
</comment>
<reference evidence="2 3" key="1">
    <citation type="submission" date="2019-01" db="EMBL/GenBank/DDBJ databases">
        <title>Bacillus sp. M5HDSG1-1, whole genome shotgun sequence.</title>
        <authorList>
            <person name="Tuo L."/>
        </authorList>
    </citation>
    <scope>NUCLEOTIDE SEQUENCE [LARGE SCALE GENOMIC DNA]</scope>
    <source>
        <strain evidence="2 3">M5HDSG1-1</strain>
    </source>
</reference>
<name>A0A3S2TUY8_9BACI</name>
<sequence length="362" mass="42694">MLFYIVLFLFLLIIGIYTDKEIISINDKTIISQKFYAKIMCFILLIIACIRYNIGTDYDLYQGIYESGIEKQLELGWLYFSISNLLRNIGLDYQFLLFLNSAIFMIAVYFLIQKYSPYKYISILILLGSYTYFSSLNTFRQFSSISLIILALILFYKYKKIIFAFLIILLAIGLHKSAIVFLPLFIFKVIKIRLTVYQILLWVCLCSFFLLSEELKSLIFNQVLNMNAFFGEKYTGSVFIADNNRSLVNQIFYLFYWIVTFTFVQQKKNRGEKLDWIESCFLLYFILNSFLPYSTLVIRLNYLFSLLSVIIFPRFILLQNKSGTRNIIKIIIIIIFFIRMISVLMNNGDGVVPYETIFNNFE</sequence>
<evidence type="ECO:0000256" key="1">
    <source>
        <dbReference type="SAM" id="Phobius"/>
    </source>
</evidence>
<keyword evidence="1" id="KW-1133">Transmembrane helix</keyword>